<evidence type="ECO:0000313" key="3">
    <source>
        <dbReference type="EMBL" id="GAO50734.1"/>
    </source>
</evidence>
<dbReference type="RefSeq" id="XP_019026594.1">
    <property type="nucleotide sequence ID" value="XM_019167303.1"/>
</dbReference>
<name>A0A0E9NLL0_SAICN</name>
<feature type="compositionally biased region" description="Basic and acidic residues" evidence="2">
    <location>
        <begin position="246"/>
        <end position="255"/>
    </location>
</feature>
<reference evidence="3 4" key="2">
    <citation type="journal article" date="2014" name="J. Gen. Appl. Microbiol.">
        <title>The early diverging ascomycetous budding yeast Saitoella complicata has three histone deacetylases belonging to the Clr6, Hos2, and Rpd3 lineages.</title>
        <authorList>
            <person name="Nishida H."/>
            <person name="Matsumoto T."/>
            <person name="Kondo S."/>
            <person name="Hamamoto M."/>
            <person name="Yoshikawa H."/>
        </authorList>
    </citation>
    <scope>NUCLEOTIDE SEQUENCE [LARGE SCALE GENOMIC DNA]</scope>
    <source>
        <strain evidence="3 4">NRRL Y-17804</strain>
    </source>
</reference>
<reference evidence="3 4" key="3">
    <citation type="journal article" date="2015" name="Genome Announc.">
        <title>Draft Genome Sequence of the Archiascomycetous Yeast Saitoella complicata.</title>
        <authorList>
            <person name="Yamauchi K."/>
            <person name="Kondo S."/>
            <person name="Hamamoto M."/>
            <person name="Takahashi Y."/>
            <person name="Ogura Y."/>
            <person name="Hayashi T."/>
            <person name="Nishida H."/>
        </authorList>
    </citation>
    <scope>NUCLEOTIDE SEQUENCE [LARGE SCALE GENOMIC DNA]</scope>
    <source>
        <strain evidence="3 4">NRRL Y-17804</strain>
    </source>
</reference>
<dbReference type="InterPro" id="IPR006735">
    <property type="entry name" value="Rtf2"/>
</dbReference>
<comment type="caution">
    <text evidence="3">The sequence shown here is derived from an EMBL/GenBank/DDBJ whole genome shotgun (WGS) entry which is preliminary data.</text>
</comment>
<dbReference type="Pfam" id="PF04641">
    <property type="entry name" value="Rtf2"/>
    <property type="match status" value="1"/>
</dbReference>
<dbReference type="PANTHER" id="PTHR12775:SF0">
    <property type="entry name" value="REPLICATION TERMINATION FACTOR 2"/>
    <property type="match status" value="1"/>
</dbReference>
<dbReference type="GO" id="GO:0006274">
    <property type="term" value="P:DNA replication termination"/>
    <property type="evidence" value="ECO:0007669"/>
    <property type="project" value="TreeGrafter"/>
</dbReference>
<dbReference type="STRING" id="698492.A0A0E9NLL0"/>
<comment type="similarity">
    <text evidence="1">Belongs to the rtf2 family.</text>
</comment>
<sequence>MGNDGGSIPKRSELVSANKKPSARDEADRAQAQQEAFWKSCTLSKKTLEDPIVSCAFGRLYNKDAILQYLISPETYGDADELVPHISSLKDVVELEFTKAKNEEGKEAWICPVTRKEVKGAGGKFVYLSVCGHVFSDQAISNIEEKVCLECAAAYDSKMDVIVINPVKEADIGAAKERMKTLAEKGITHSGKAAKKSKKRKAAAVAEPAPAPSADVPEFATKIAAKLKEDGHLNKKSMSAAVKSLYRDKNDKDEGSNWISKGTFNRSVA</sequence>
<feature type="region of interest" description="Disordered" evidence="2">
    <location>
        <begin position="246"/>
        <end position="269"/>
    </location>
</feature>
<proteinExistence type="inferred from homology"/>
<protein>
    <submittedName>
        <fullName evidence="3">Uncharacterized protein</fullName>
    </submittedName>
</protein>
<dbReference type="InterPro" id="IPR027799">
    <property type="entry name" value="Rtf2_RING-finger"/>
</dbReference>
<dbReference type="PANTHER" id="PTHR12775">
    <property type="entry name" value="PROTEIN C20ORF43 HOMOLOG"/>
    <property type="match status" value="1"/>
</dbReference>
<dbReference type="Proteomes" id="UP000033140">
    <property type="component" value="Unassembled WGS sequence"/>
</dbReference>
<dbReference type="AlphaFoldDB" id="A0A0E9NLL0"/>
<dbReference type="EMBL" id="BACD03000036">
    <property type="protein sequence ID" value="GAO50734.1"/>
    <property type="molecule type" value="Genomic_DNA"/>
</dbReference>
<gene>
    <name evidence="3" type="ORF">G7K_4855-t1</name>
</gene>
<evidence type="ECO:0000313" key="4">
    <source>
        <dbReference type="Proteomes" id="UP000033140"/>
    </source>
</evidence>
<organism evidence="3 4">
    <name type="scientific">Saitoella complicata (strain BCRC 22490 / CBS 7301 / JCM 7358 / NBRC 10748 / NRRL Y-17804)</name>
    <dbReference type="NCBI Taxonomy" id="698492"/>
    <lineage>
        <taxon>Eukaryota</taxon>
        <taxon>Fungi</taxon>
        <taxon>Dikarya</taxon>
        <taxon>Ascomycota</taxon>
        <taxon>Taphrinomycotina</taxon>
        <taxon>Taphrinomycotina incertae sedis</taxon>
        <taxon>Saitoella</taxon>
    </lineage>
</organism>
<reference evidence="3 4" key="1">
    <citation type="journal article" date="2011" name="J. Gen. Appl. Microbiol.">
        <title>Draft genome sequencing of the enigmatic yeast Saitoella complicata.</title>
        <authorList>
            <person name="Nishida H."/>
            <person name="Hamamoto M."/>
            <person name="Sugiyama J."/>
        </authorList>
    </citation>
    <scope>NUCLEOTIDE SEQUENCE [LARGE SCALE GENOMIC DNA]</scope>
    <source>
        <strain evidence="3 4">NRRL Y-17804</strain>
    </source>
</reference>
<dbReference type="OrthoDB" id="247013at2759"/>
<dbReference type="CDD" id="cd16653">
    <property type="entry name" value="RING-like_Rtf2"/>
    <property type="match status" value="1"/>
</dbReference>
<evidence type="ECO:0000256" key="1">
    <source>
        <dbReference type="ARBA" id="ARBA00009885"/>
    </source>
</evidence>
<evidence type="ECO:0000256" key="2">
    <source>
        <dbReference type="SAM" id="MobiDB-lite"/>
    </source>
</evidence>
<dbReference type="GO" id="GO:0005634">
    <property type="term" value="C:nucleus"/>
    <property type="evidence" value="ECO:0007669"/>
    <property type="project" value="TreeGrafter"/>
</dbReference>
<feature type="region of interest" description="Disordered" evidence="2">
    <location>
        <begin position="1"/>
        <end position="30"/>
    </location>
</feature>
<keyword evidence="4" id="KW-1185">Reference proteome</keyword>
<dbReference type="OMA" id="EFRWLHC"/>
<accession>A0A0E9NLL0</accession>
<feature type="compositionally biased region" description="Polar residues" evidence="2">
    <location>
        <begin position="257"/>
        <end position="269"/>
    </location>
</feature>